<evidence type="ECO:0000256" key="7">
    <source>
        <dbReference type="ARBA" id="ARBA00023069"/>
    </source>
</evidence>
<evidence type="ECO:0000256" key="1">
    <source>
        <dbReference type="ARBA" id="ARBA00004272"/>
    </source>
</evidence>
<evidence type="ECO:0000256" key="3">
    <source>
        <dbReference type="ARBA" id="ARBA00015087"/>
    </source>
</evidence>
<keyword evidence="6 12" id="KW-1133">Transmembrane helix</keyword>
<dbReference type="GO" id="GO:0060271">
    <property type="term" value="P:cilium assembly"/>
    <property type="evidence" value="ECO:0007669"/>
    <property type="project" value="TreeGrafter"/>
</dbReference>
<dbReference type="GO" id="GO:0032880">
    <property type="term" value="P:regulation of protein localization"/>
    <property type="evidence" value="ECO:0007669"/>
    <property type="project" value="TreeGrafter"/>
</dbReference>
<comment type="caution">
    <text evidence="13">The sequence shown here is derived from an EMBL/GenBank/DDBJ whole genome shotgun (WGS) entry which is preliminary data.</text>
</comment>
<dbReference type="Pfam" id="PF10149">
    <property type="entry name" value="TM231"/>
    <property type="match status" value="2"/>
</dbReference>
<reference evidence="13" key="1">
    <citation type="submission" date="2022-04" db="EMBL/GenBank/DDBJ databases">
        <authorList>
            <person name="Xu L."/>
            <person name="Lv Z."/>
        </authorList>
    </citation>
    <scope>NUCLEOTIDE SEQUENCE</scope>
    <source>
        <strain evidence="13">LV_2022a</strain>
    </source>
</reference>
<keyword evidence="9" id="KW-0325">Glycoprotein</keyword>
<evidence type="ECO:0000256" key="8">
    <source>
        <dbReference type="ARBA" id="ARBA00023136"/>
    </source>
</evidence>
<evidence type="ECO:0000313" key="13">
    <source>
        <dbReference type="EMBL" id="KAK4468722.1"/>
    </source>
</evidence>
<name>A0AAE1Z7H2_SCHME</name>
<keyword evidence="4" id="KW-1003">Cell membrane</keyword>
<evidence type="ECO:0000313" key="14">
    <source>
        <dbReference type="Proteomes" id="UP001292079"/>
    </source>
</evidence>
<evidence type="ECO:0000256" key="4">
    <source>
        <dbReference type="ARBA" id="ARBA00022475"/>
    </source>
</evidence>
<keyword evidence="5 12" id="KW-0812">Transmembrane</keyword>
<dbReference type="Proteomes" id="UP001292079">
    <property type="component" value="Unassembled WGS sequence"/>
</dbReference>
<feature type="transmembrane region" description="Helical" evidence="12">
    <location>
        <begin position="299"/>
        <end position="316"/>
    </location>
</feature>
<gene>
    <name evidence="13" type="ORF">MN116_007559</name>
</gene>
<keyword evidence="14" id="KW-1185">Reference proteome</keyword>
<protein>
    <recommendedName>
        <fullName evidence="3">Transmembrane protein 231</fullName>
    </recommendedName>
</protein>
<evidence type="ECO:0000256" key="10">
    <source>
        <dbReference type="ARBA" id="ARBA00023273"/>
    </source>
</evidence>
<sequence length="350" mass="41270">MIEIFHYPEEKIFKTSILSRTFFFYFLTVLILFLAPLIILCYSKNIWQDFKYLPVNMGPCFLEPSQAFVWVYSMDDSNHTNINLWSGMDTMLNTMGSGFSNSGTNQFLLGSLNYFTHEDPVPWPSKNVGKLTYKAIEISVDIYNVTSYKIIGKRLLIPVTCGLHNNNDFALNVTGLIWNEFLSQTPIVDLFIQSELIIKQTQALKLHGMNPVEKDNYMRPILNANTIRYNSITSQLNNAIYDVTDRNLTLHLGKTHHFMSTRRMDPQLTETFHITLVINLSEQELLFETPFIYQLKWAYIYYIGIWIIFYWPIQWLQRIVLENRRLINDNLMEFQQPPRNVYLNHIKNEW</sequence>
<proteinExistence type="inferred from homology"/>
<evidence type="ECO:0000256" key="11">
    <source>
        <dbReference type="ARBA" id="ARBA00024803"/>
    </source>
</evidence>
<evidence type="ECO:0000256" key="6">
    <source>
        <dbReference type="ARBA" id="ARBA00022989"/>
    </source>
</evidence>
<dbReference type="PANTHER" id="PTHR14605">
    <property type="entry name" value="CHST5 PROTEIN"/>
    <property type="match status" value="1"/>
</dbReference>
<keyword evidence="10" id="KW-0966">Cell projection</keyword>
<comment type="similarity">
    <text evidence="2">Belongs to the TMEM231 family.</text>
</comment>
<evidence type="ECO:0000256" key="2">
    <source>
        <dbReference type="ARBA" id="ARBA00009082"/>
    </source>
</evidence>
<comment type="function">
    <text evidence="11">Transmembrane component of the tectonic-like complex, a complex localized at the transition zone of primary cilia and acting as a barrier that prevents diffusion of transmembrane proteins between the cilia and plasma membranes. Required for ciliogenesis and sonic hedgehog/SHH signaling.</text>
</comment>
<evidence type="ECO:0000256" key="5">
    <source>
        <dbReference type="ARBA" id="ARBA00022692"/>
    </source>
</evidence>
<keyword evidence="7" id="KW-0969">Cilium</keyword>
<dbReference type="GO" id="GO:0060170">
    <property type="term" value="C:ciliary membrane"/>
    <property type="evidence" value="ECO:0007669"/>
    <property type="project" value="UniProtKB-SubCell"/>
</dbReference>
<reference evidence="13" key="2">
    <citation type="journal article" date="2023" name="Infect Dis Poverty">
        <title>Chromosome-scale genome of the human blood fluke Schistosoma mekongi and its implications for public health.</title>
        <authorList>
            <person name="Zhou M."/>
            <person name="Xu L."/>
            <person name="Xu D."/>
            <person name="Chen W."/>
            <person name="Khan J."/>
            <person name="Hu Y."/>
            <person name="Huang H."/>
            <person name="Wei H."/>
            <person name="Zhang Y."/>
            <person name="Chusongsang P."/>
            <person name="Tanasarnprasert K."/>
            <person name="Hu X."/>
            <person name="Limpanont Y."/>
            <person name="Lv Z."/>
        </authorList>
    </citation>
    <scope>NUCLEOTIDE SEQUENCE</scope>
    <source>
        <strain evidence="13">LV_2022a</strain>
    </source>
</reference>
<evidence type="ECO:0000256" key="12">
    <source>
        <dbReference type="SAM" id="Phobius"/>
    </source>
</evidence>
<feature type="transmembrane region" description="Helical" evidence="12">
    <location>
        <begin position="22"/>
        <end position="42"/>
    </location>
</feature>
<keyword evidence="8 12" id="KW-0472">Membrane</keyword>
<accession>A0AAE1Z7H2</accession>
<dbReference type="EMBL" id="JALJAT010000006">
    <property type="protein sequence ID" value="KAK4468722.1"/>
    <property type="molecule type" value="Genomic_DNA"/>
</dbReference>
<dbReference type="PANTHER" id="PTHR14605:SF1">
    <property type="entry name" value="TRANSMEMBRANE PROTEIN 231"/>
    <property type="match status" value="1"/>
</dbReference>
<evidence type="ECO:0000256" key="9">
    <source>
        <dbReference type="ARBA" id="ARBA00023180"/>
    </source>
</evidence>
<comment type="subcellular location">
    <subcellularLocation>
        <location evidence="1">Cell projection</location>
        <location evidence="1">Cilium membrane</location>
        <topology evidence="1">Multi-pass membrane protein</topology>
    </subcellularLocation>
</comment>
<dbReference type="InterPro" id="IPR019306">
    <property type="entry name" value="TMEM231"/>
</dbReference>
<dbReference type="AlphaFoldDB" id="A0AAE1Z7H2"/>
<organism evidence="13 14">
    <name type="scientific">Schistosoma mekongi</name>
    <name type="common">Parasitic worm</name>
    <dbReference type="NCBI Taxonomy" id="38744"/>
    <lineage>
        <taxon>Eukaryota</taxon>
        <taxon>Metazoa</taxon>
        <taxon>Spiralia</taxon>
        <taxon>Lophotrochozoa</taxon>
        <taxon>Platyhelminthes</taxon>
        <taxon>Trematoda</taxon>
        <taxon>Digenea</taxon>
        <taxon>Strigeidida</taxon>
        <taxon>Schistosomatoidea</taxon>
        <taxon>Schistosomatidae</taxon>
        <taxon>Schistosoma</taxon>
    </lineage>
</organism>
<dbReference type="GO" id="GO:0035869">
    <property type="term" value="C:ciliary transition zone"/>
    <property type="evidence" value="ECO:0007669"/>
    <property type="project" value="TreeGrafter"/>
</dbReference>